<evidence type="ECO:0000256" key="1">
    <source>
        <dbReference type="SAM" id="Phobius"/>
    </source>
</evidence>
<keyword evidence="1" id="KW-0812">Transmembrane</keyword>
<sequence length="133" mass="14203">MEPLGRTNAENIGIRTLRAAVLLSAAAGVISPLTGGPADTVLITPFFAVPFGIAWWYRARRQTRAGRWTRDVLATVTVAAFAFLATGSSFDSAVTTHGPGYPPLFTLSLMAVAVLGWVSAGIWGMQALREVRR</sequence>
<evidence type="ECO:0000313" key="3">
    <source>
        <dbReference type="Proteomes" id="UP000634476"/>
    </source>
</evidence>
<protein>
    <submittedName>
        <fullName evidence="2">Uncharacterized protein</fullName>
    </submittedName>
</protein>
<comment type="caution">
    <text evidence="2">The sequence shown here is derived from an EMBL/GenBank/DDBJ whole genome shotgun (WGS) entry which is preliminary data.</text>
</comment>
<dbReference type="Proteomes" id="UP000634476">
    <property type="component" value="Unassembled WGS sequence"/>
</dbReference>
<evidence type="ECO:0000313" key="2">
    <source>
        <dbReference type="EMBL" id="GII05502.1"/>
    </source>
</evidence>
<name>A0A8J3T540_9ACTN</name>
<reference evidence="2" key="1">
    <citation type="submission" date="2021-01" db="EMBL/GenBank/DDBJ databases">
        <title>Whole genome shotgun sequence of Planobispora takensis NBRC 109077.</title>
        <authorList>
            <person name="Komaki H."/>
            <person name="Tamura T."/>
        </authorList>
    </citation>
    <scope>NUCLEOTIDE SEQUENCE</scope>
    <source>
        <strain evidence="2">NBRC 109077</strain>
    </source>
</reference>
<feature type="transmembrane region" description="Helical" evidence="1">
    <location>
        <begin position="40"/>
        <end position="59"/>
    </location>
</feature>
<keyword evidence="3" id="KW-1185">Reference proteome</keyword>
<keyword evidence="1" id="KW-0472">Membrane</keyword>
<dbReference type="AlphaFoldDB" id="A0A8J3T540"/>
<organism evidence="2 3">
    <name type="scientific">Planobispora takensis</name>
    <dbReference type="NCBI Taxonomy" id="1367882"/>
    <lineage>
        <taxon>Bacteria</taxon>
        <taxon>Bacillati</taxon>
        <taxon>Actinomycetota</taxon>
        <taxon>Actinomycetes</taxon>
        <taxon>Streptosporangiales</taxon>
        <taxon>Streptosporangiaceae</taxon>
        <taxon>Planobispora</taxon>
    </lineage>
</organism>
<feature type="transmembrane region" description="Helical" evidence="1">
    <location>
        <begin position="12"/>
        <end position="34"/>
    </location>
</feature>
<accession>A0A8J3T540</accession>
<keyword evidence="1" id="KW-1133">Transmembrane helix</keyword>
<proteinExistence type="predicted"/>
<dbReference type="EMBL" id="BOOK01000069">
    <property type="protein sequence ID" value="GII05502.1"/>
    <property type="molecule type" value="Genomic_DNA"/>
</dbReference>
<feature type="transmembrane region" description="Helical" evidence="1">
    <location>
        <begin position="102"/>
        <end position="123"/>
    </location>
</feature>
<gene>
    <name evidence="2" type="ORF">Pta02_75100</name>
</gene>
<dbReference type="RefSeq" id="WP_203879712.1">
    <property type="nucleotide sequence ID" value="NZ_BOOK01000069.1"/>
</dbReference>
<feature type="transmembrane region" description="Helical" evidence="1">
    <location>
        <begin position="71"/>
        <end position="90"/>
    </location>
</feature>